<dbReference type="OrthoDB" id="3711334at2"/>
<proteinExistence type="predicted"/>
<dbReference type="Gene3D" id="1.10.10.60">
    <property type="entry name" value="Homeodomain-like"/>
    <property type="match status" value="1"/>
</dbReference>
<dbReference type="RefSeq" id="WP_124845969.1">
    <property type="nucleotide sequence ID" value="NZ_RQZG01000025.1"/>
</dbReference>
<dbReference type="EMBL" id="RQZG01000025">
    <property type="protein sequence ID" value="RRD03201.1"/>
    <property type="molecule type" value="Genomic_DNA"/>
</dbReference>
<name>A0A3P1T196_9ACTN</name>
<evidence type="ECO:0000313" key="1">
    <source>
        <dbReference type="EMBL" id="RRD03201.1"/>
    </source>
</evidence>
<evidence type="ECO:0000313" key="2">
    <source>
        <dbReference type="Proteomes" id="UP000280819"/>
    </source>
</evidence>
<dbReference type="AlphaFoldDB" id="A0A3P1T196"/>
<comment type="caution">
    <text evidence="1">The sequence shown here is derived from an EMBL/GenBank/DDBJ whole genome shotgun (WGS) entry which is preliminary data.</text>
</comment>
<dbReference type="Pfam" id="PF13384">
    <property type="entry name" value="HTH_23"/>
    <property type="match status" value="1"/>
</dbReference>
<sequence length="292" mass="32374">MTATDRHPDCRCPQAVHVHGTSTTYVVHRCRCDLCRAATTERAAKRRRAQAYGRYDRFVDGDQVRAHLRSLMAAGMGWKRIAAAAGVAPSTVYPILYGRNLDDPTHPQHRPPRTQVTREVAEKLLAVAPELAEGALVDATGTRRRIQALAAIGWTLAELGDRLGIRRSNMRLHKPDLRHVTEGTRRAVVALYDELWDQPPAGPSGDRMRAWAASLGWVPPMAWDDDRIDDPRARAAGGLSSMGRRRADLDEAVRLLAQGESRSNVASRLGISLRTLQRHLSRSARHDEEVAA</sequence>
<protein>
    <submittedName>
        <fullName evidence="1">Uncharacterized protein</fullName>
    </submittedName>
</protein>
<dbReference type="Proteomes" id="UP000280819">
    <property type="component" value="Unassembled WGS sequence"/>
</dbReference>
<organism evidence="1 2">
    <name type="scientific">Arachnia propionica</name>
    <dbReference type="NCBI Taxonomy" id="1750"/>
    <lineage>
        <taxon>Bacteria</taxon>
        <taxon>Bacillati</taxon>
        <taxon>Actinomycetota</taxon>
        <taxon>Actinomycetes</taxon>
        <taxon>Propionibacteriales</taxon>
        <taxon>Propionibacteriaceae</taxon>
        <taxon>Arachnia</taxon>
    </lineage>
</organism>
<gene>
    <name evidence="1" type="ORF">EII34_14940</name>
</gene>
<accession>A0A3P1T196</accession>
<reference evidence="1 2" key="1">
    <citation type="submission" date="2018-11" db="EMBL/GenBank/DDBJ databases">
        <title>Genomes From Bacteria Associated with the Canine Oral Cavity: a Test Case for Automated Genome-Based Taxonomic Assignment.</title>
        <authorList>
            <person name="Coil D.A."/>
            <person name="Jospin G."/>
            <person name="Darling A.E."/>
            <person name="Wallis C."/>
            <person name="Davis I.J."/>
            <person name="Harris S."/>
            <person name="Eisen J.A."/>
            <person name="Holcombe L.J."/>
            <person name="O'Flynn C."/>
        </authorList>
    </citation>
    <scope>NUCLEOTIDE SEQUENCE [LARGE SCALE GENOMIC DNA]</scope>
    <source>
        <strain evidence="1 2">OH887_COT-365</strain>
    </source>
</reference>